<dbReference type="EMBL" id="CM055735">
    <property type="protein sequence ID" value="KAJ8008269.1"/>
    <property type="molecule type" value="Genomic_DNA"/>
</dbReference>
<dbReference type="Proteomes" id="UP001157502">
    <property type="component" value="Chromosome 8"/>
</dbReference>
<reference evidence="1" key="1">
    <citation type="submission" date="2021-05" db="EMBL/GenBank/DDBJ databases">
        <authorList>
            <person name="Pan Q."/>
            <person name="Jouanno E."/>
            <person name="Zahm M."/>
            <person name="Klopp C."/>
            <person name="Cabau C."/>
            <person name="Louis A."/>
            <person name="Berthelot C."/>
            <person name="Parey E."/>
            <person name="Roest Crollius H."/>
            <person name="Montfort J."/>
            <person name="Robinson-Rechavi M."/>
            <person name="Bouchez O."/>
            <person name="Lampietro C."/>
            <person name="Lopez Roques C."/>
            <person name="Donnadieu C."/>
            <person name="Postlethwait J."/>
            <person name="Bobe J."/>
            <person name="Dillon D."/>
            <person name="Chandos A."/>
            <person name="von Hippel F."/>
            <person name="Guiguen Y."/>
        </authorList>
    </citation>
    <scope>NUCLEOTIDE SEQUENCE</scope>
    <source>
        <strain evidence="1">YG-Jan2019</strain>
    </source>
</reference>
<keyword evidence="2" id="KW-1185">Reference proteome</keyword>
<accession>A0ACC2GX37</accession>
<comment type="caution">
    <text evidence="1">The sequence shown here is derived from an EMBL/GenBank/DDBJ whole genome shotgun (WGS) entry which is preliminary data.</text>
</comment>
<sequence length="118" mass="13128">MLSKTPVYIHLPCNLTHCGVVSANLMELVYRERRRDQRTLCKLPGGSVVANLPSLRTSHQKVRFELVQKRVQARCSSGSVMGLEVAIVLKAELQCILHAQSHMVLYGCLDGEAYGVLH</sequence>
<evidence type="ECO:0000313" key="2">
    <source>
        <dbReference type="Proteomes" id="UP001157502"/>
    </source>
</evidence>
<evidence type="ECO:0000313" key="1">
    <source>
        <dbReference type="EMBL" id="KAJ8008269.1"/>
    </source>
</evidence>
<organism evidence="1 2">
    <name type="scientific">Dallia pectoralis</name>
    <name type="common">Alaska blackfish</name>
    <dbReference type="NCBI Taxonomy" id="75939"/>
    <lineage>
        <taxon>Eukaryota</taxon>
        <taxon>Metazoa</taxon>
        <taxon>Chordata</taxon>
        <taxon>Craniata</taxon>
        <taxon>Vertebrata</taxon>
        <taxon>Euteleostomi</taxon>
        <taxon>Actinopterygii</taxon>
        <taxon>Neopterygii</taxon>
        <taxon>Teleostei</taxon>
        <taxon>Protacanthopterygii</taxon>
        <taxon>Esociformes</taxon>
        <taxon>Umbridae</taxon>
        <taxon>Dallia</taxon>
    </lineage>
</organism>
<protein>
    <submittedName>
        <fullName evidence="1">Uncharacterized protein</fullName>
    </submittedName>
</protein>
<name>A0ACC2GX37_DALPE</name>
<gene>
    <name evidence="1" type="ORF">DPEC_G00103040</name>
</gene>
<proteinExistence type="predicted"/>